<evidence type="ECO:0000313" key="3">
    <source>
        <dbReference type="Proteomes" id="UP000663879"/>
    </source>
</evidence>
<dbReference type="PANTHER" id="PTHR23354">
    <property type="entry name" value="NUCLEOLAR PROTEIN 7/ESTROGEN RECEPTOR COACTIVATOR-RELATED"/>
    <property type="match status" value="1"/>
</dbReference>
<dbReference type="SMART" id="SM00584">
    <property type="entry name" value="TLDc"/>
    <property type="match status" value="1"/>
</dbReference>
<gene>
    <name evidence="2" type="ORF">OXX778_LOCUS17451</name>
</gene>
<keyword evidence="3" id="KW-1185">Reference proteome</keyword>
<accession>A0A814IET3</accession>
<dbReference type="AlphaFoldDB" id="A0A814IET3"/>
<organism evidence="2 3">
    <name type="scientific">Brachionus calyciflorus</name>
    <dbReference type="NCBI Taxonomy" id="104777"/>
    <lineage>
        <taxon>Eukaryota</taxon>
        <taxon>Metazoa</taxon>
        <taxon>Spiralia</taxon>
        <taxon>Gnathifera</taxon>
        <taxon>Rotifera</taxon>
        <taxon>Eurotatoria</taxon>
        <taxon>Monogononta</taxon>
        <taxon>Pseudotrocha</taxon>
        <taxon>Ploima</taxon>
        <taxon>Brachionidae</taxon>
        <taxon>Brachionus</taxon>
    </lineage>
</organism>
<dbReference type="InterPro" id="IPR006571">
    <property type="entry name" value="TLDc_dom"/>
</dbReference>
<reference evidence="2" key="1">
    <citation type="submission" date="2021-02" db="EMBL/GenBank/DDBJ databases">
        <authorList>
            <person name="Nowell W R."/>
        </authorList>
    </citation>
    <scope>NUCLEOTIDE SEQUENCE</scope>
    <source>
        <strain evidence="2">Ploen Becks lab</strain>
    </source>
</reference>
<sequence>MNDINQIIKFDVGGGKFSTYRSTICKKLRKIAPSTDYYRFNLLEETISSPNINLNEEIFFDRNPHYFNFILDFYRLIKIDENGNINSNDFKERLPYEDYELLGIKKEAEFFKVDHLVEIINVELKNEFEDSLILNKNLSKKLNKLCEFPERTDWELIYRASRDGFNSDDFHFKCDNVSRTLTIIQTKDNYIFGGYTEQTWSQNGEMKKDNDAFIFSLVNKEKNPIKIPIKNNTIAICCYKGFGPTFGGGHDISLVSNSNVIPKSYSNLGCSFKHAKYEYFSDQAQNFLAGSFRFLVSEIEVFAKI</sequence>
<evidence type="ECO:0000313" key="2">
    <source>
        <dbReference type="EMBL" id="CAF1022504.1"/>
    </source>
</evidence>
<comment type="caution">
    <text evidence="2">The sequence shown here is derived from an EMBL/GenBank/DDBJ whole genome shotgun (WGS) entry which is preliminary data.</text>
</comment>
<dbReference type="Proteomes" id="UP000663879">
    <property type="component" value="Unassembled WGS sequence"/>
</dbReference>
<dbReference type="PROSITE" id="PS51886">
    <property type="entry name" value="TLDC"/>
    <property type="match status" value="1"/>
</dbReference>
<dbReference type="EMBL" id="CAJNOC010004457">
    <property type="protein sequence ID" value="CAF1022504.1"/>
    <property type="molecule type" value="Genomic_DNA"/>
</dbReference>
<dbReference type="PANTHER" id="PTHR23354:SF122">
    <property type="entry name" value="GTPASE-ACTIVATING PROTEIN SKYWALKER"/>
    <property type="match status" value="1"/>
</dbReference>
<proteinExistence type="predicted"/>
<evidence type="ECO:0000259" key="1">
    <source>
        <dbReference type="PROSITE" id="PS51886"/>
    </source>
</evidence>
<name>A0A814IET3_9BILA</name>
<dbReference type="Pfam" id="PF02214">
    <property type="entry name" value="BTB_2"/>
    <property type="match status" value="1"/>
</dbReference>
<protein>
    <recommendedName>
        <fullName evidence="1">TLDc domain-containing protein</fullName>
    </recommendedName>
</protein>
<dbReference type="SUPFAM" id="SSF54695">
    <property type="entry name" value="POZ domain"/>
    <property type="match status" value="1"/>
</dbReference>
<feature type="domain" description="TLDc" evidence="1">
    <location>
        <begin position="131"/>
        <end position="305"/>
    </location>
</feature>
<dbReference type="Gene3D" id="3.30.710.10">
    <property type="entry name" value="Potassium Channel Kv1.1, Chain A"/>
    <property type="match status" value="1"/>
</dbReference>
<dbReference type="GO" id="GO:0051260">
    <property type="term" value="P:protein homooligomerization"/>
    <property type="evidence" value="ECO:0007669"/>
    <property type="project" value="InterPro"/>
</dbReference>
<dbReference type="OrthoDB" id="10001977at2759"/>
<dbReference type="InterPro" id="IPR011333">
    <property type="entry name" value="SKP1/BTB/POZ_sf"/>
</dbReference>
<dbReference type="Pfam" id="PF07534">
    <property type="entry name" value="TLD"/>
    <property type="match status" value="1"/>
</dbReference>
<dbReference type="InterPro" id="IPR003131">
    <property type="entry name" value="T1-type_BTB"/>
</dbReference>